<name>A0A2M6W3V4_9BACT</name>
<proteinExistence type="predicted"/>
<gene>
    <name evidence="2" type="ORF">COU31_02800</name>
</gene>
<dbReference type="PANTHER" id="PTHR39639:SF1">
    <property type="entry name" value="DUF262 DOMAIN-CONTAINING PROTEIN"/>
    <property type="match status" value="1"/>
</dbReference>
<dbReference type="Pfam" id="PF03235">
    <property type="entry name" value="GmrSD_N"/>
    <property type="match status" value="1"/>
</dbReference>
<dbReference type="AlphaFoldDB" id="A0A2M6W3V4"/>
<sequence length="356" mass="41727">MNEQNQNQDDIELENIASEEADSEIDTARYKIKTYGADFTLELLSKKIDDKEIVIPKFQRRYVWNIKKASKLIESFLLGLPVPQVFLYREEESQDLLVVDGQQRLRTINFYLKGIFDNAQIFKLKGVRDEWEGKTFAELNASDQRKLKNYILRANIFEQTDPQDNSSVFEIFERLNTGGMALTPQEIRNCVIRGGISDFLTELNMYAEWRNILKKGQPDTRMKDIELILRFFALYEKKEQYKKPMNDFISEFMRSKKDLTEEMKNQYKQLFQKIVTLINKEIPENPFRIKTGINIAVFDSVMVGIATVGPDTITDFKKKYDNLLKDQEYLESVSKSTTDTERVKDRITKAIKYLST</sequence>
<feature type="domain" description="GmrSD restriction endonucleases N-terminal" evidence="1">
    <location>
        <begin position="42"/>
        <end position="190"/>
    </location>
</feature>
<evidence type="ECO:0000259" key="1">
    <source>
        <dbReference type="Pfam" id="PF03235"/>
    </source>
</evidence>
<dbReference type="InterPro" id="IPR004919">
    <property type="entry name" value="GmrSD_N"/>
</dbReference>
<protein>
    <recommendedName>
        <fullName evidence="1">GmrSD restriction endonucleases N-terminal domain-containing protein</fullName>
    </recommendedName>
</protein>
<reference evidence="3" key="1">
    <citation type="submission" date="2017-09" db="EMBL/GenBank/DDBJ databases">
        <title>Depth-based differentiation of microbial function through sediment-hosted aquifers and enrichment of novel symbionts in the deep terrestrial subsurface.</title>
        <authorList>
            <person name="Probst A.J."/>
            <person name="Ladd B."/>
            <person name="Jarett J.K."/>
            <person name="Geller-Mcgrath D.E."/>
            <person name="Sieber C.M.K."/>
            <person name="Emerson J.B."/>
            <person name="Anantharaman K."/>
            <person name="Thomas B.C."/>
            <person name="Malmstrom R."/>
            <person name="Stieglmeier M."/>
            <person name="Klingl A."/>
            <person name="Woyke T."/>
            <person name="Ryan C.M."/>
            <person name="Banfield J.F."/>
        </authorList>
    </citation>
    <scope>NUCLEOTIDE SEQUENCE [LARGE SCALE GENOMIC DNA]</scope>
</reference>
<organism evidence="2 3">
    <name type="scientific">Candidatus Magasanikbacteria bacterium CG10_big_fil_rev_8_21_14_0_10_40_10</name>
    <dbReference type="NCBI Taxonomy" id="1974648"/>
    <lineage>
        <taxon>Bacteria</taxon>
        <taxon>Candidatus Magasanikiibacteriota</taxon>
    </lineage>
</organism>
<evidence type="ECO:0000313" key="2">
    <source>
        <dbReference type="EMBL" id="PIT87474.1"/>
    </source>
</evidence>
<comment type="caution">
    <text evidence="2">The sequence shown here is derived from an EMBL/GenBank/DDBJ whole genome shotgun (WGS) entry which is preliminary data.</text>
</comment>
<dbReference type="Proteomes" id="UP000231183">
    <property type="component" value="Unassembled WGS sequence"/>
</dbReference>
<dbReference type="EMBL" id="PFBX01000026">
    <property type="protein sequence ID" value="PIT87474.1"/>
    <property type="molecule type" value="Genomic_DNA"/>
</dbReference>
<accession>A0A2M6W3V4</accession>
<evidence type="ECO:0000313" key="3">
    <source>
        <dbReference type="Proteomes" id="UP000231183"/>
    </source>
</evidence>
<dbReference type="PANTHER" id="PTHR39639">
    <property type="entry name" value="CHROMOSOME 16, WHOLE GENOME SHOTGUN SEQUENCE"/>
    <property type="match status" value="1"/>
</dbReference>